<name>A0ABT8D8E8_9RHOB</name>
<dbReference type="SUPFAM" id="SSF47413">
    <property type="entry name" value="lambda repressor-like DNA-binding domains"/>
    <property type="match status" value="1"/>
</dbReference>
<dbReference type="PANTHER" id="PTHR30146:SF148">
    <property type="entry name" value="HTH-TYPE TRANSCRIPTIONAL REPRESSOR PURR-RELATED"/>
    <property type="match status" value="1"/>
</dbReference>
<dbReference type="SUPFAM" id="SSF53822">
    <property type="entry name" value="Periplasmic binding protein-like I"/>
    <property type="match status" value="1"/>
</dbReference>
<dbReference type="PANTHER" id="PTHR30146">
    <property type="entry name" value="LACI-RELATED TRANSCRIPTIONAL REPRESSOR"/>
    <property type="match status" value="1"/>
</dbReference>
<keyword evidence="4" id="KW-0804">Transcription</keyword>
<dbReference type="Gene3D" id="1.10.260.40">
    <property type="entry name" value="lambda repressor-like DNA-binding domains"/>
    <property type="match status" value="1"/>
</dbReference>
<dbReference type="InterPro" id="IPR001761">
    <property type="entry name" value="Peripla_BP/Lac1_sug-bd_dom"/>
</dbReference>
<comment type="caution">
    <text evidence="7">The sequence shown here is derived from an EMBL/GenBank/DDBJ whole genome shotgun (WGS) entry which is preliminary data.</text>
</comment>
<dbReference type="Pfam" id="PF00532">
    <property type="entry name" value="Peripla_BP_1"/>
    <property type="match status" value="1"/>
</dbReference>
<keyword evidence="1" id="KW-0678">Repressor</keyword>
<evidence type="ECO:0000313" key="7">
    <source>
        <dbReference type="EMBL" id="MDN3713059.1"/>
    </source>
</evidence>
<accession>A0ABT8D8E8</accession>
<reference evidence="8" key="1">
    <citation type="journal article" date="2019" name="Int. J. Syst. Evol. Microbiol.">
        <title>The Global Catalogue of Microorganisms (GCM) 10K type strain sequencing project: providing services to taxonomists for standard genome sequencing and annotation.</title>
        <authorList>
            <consortium name="The Broad Institute Genomics Platform"/>
            <consortium name="The Broad Institute Genome Sequencing Center for Infectious Disease"/>
            <person name="Wu L."/>
            <person name="Ma J."/>
        </authorList>
    </citation>
    <scope>NUCLEOTIDE SEQUENCE [LARGE SCALE GENOMIC DNA]</scope>
    <source>
        <strain evidence="8">CECT 8482</strain>
    </source>
</reference>
<dbReference type="InterPro" id="IPR028082">
    <property type="entry name" value="Peripla_BP_I"/>
</dbReference>
<dbReference type="InterPro" id="IPR000843">
    <property type="entry name" value="HTH_LacI"/>
</dbReference>
<evidence type="ECO:0000256" key="3">
    <source>
        <dbReference type="ARBA" id="ARBA00023125"/>
    </source>
</evidence>
<evidence type="ECO:0000256" key="4">
    <source>
        <dbReference type="ARBA" id="ARBA00023163"/>
    </source>
</evidence>
<dbReference type="InterPro" id="IPR010982">
    <property type="entry name" value="Lambda_DNA-bd_dom_sf"/>
</dbReference>
<dbReference type="CDD" id="cd01392">
    <property type="entry name" value="HTH_LacI"/>
    <property type="match status" value="1"/>
</dbReference>
<dbReference type="GO" id="GO:0003677">
    <property type="term" value="F:DNA binding"/>
    <property type="evidence" value="ECO:0007669"/>
    <property type="project" value="UniProtKB-KW"/>
</dbReference>
<feature type="compositionally biased region" description="Basic and acidic residues" evidence="5">
    <location>
        <begin position="317"/>
        <end position="333"/>
    </location>
</feature>
<dbReference type="PROSITE" id="PS50932">
    <property type="entry name" value="HTH_LACI_2"/>
    <property type="match status" value="1"/>
</dbReference>
<gene>
    <name evidence="7" type="ORF">QWZ10_17275</name>
</gene>
<evidence type="ECO:0000256" key="1">
    <source>
        <dbReference type="ARBA" id="ARBA00022491"/>
    </source>
</evidence>
<organism evidence="7 8">
    <name type="scientific">Paracoccus cavernae</name>
    <dbReference type="NCBI Taxonomy" id="1571207"/>
    <lineage>
        <taxon>Bacteria</taxon>
        <taxon>Pseudomonadati</taxon>
        <taxon>Pseudomonadota</taxon>
        <taxon>Alphaproteobacteria</taxon>
        <taxon>Rhodobacterales</taxon>
        <taxon>Paracoccaceae</taxon>
        <taxon>Paracoccus</taxon>
    </lineage>
</organism>
<evidence type="ECO:0000256" key="5">
    <source>
        <dbReference type="SAM" id="MobiDB-lite"/>
    </source>
</evidence>
<protein>
    <submittedName>
        <fullName evidence="7">LacI family DNA-binding transcriptional regulator</fullName>
    </submittedName>
</protein>
<evidence type="ECO:0000313" key="8">
    <source>
        <dbReference type="Proteomes" id="UP001243846"/>
    </source>
</evidence>
<dbReference type="Proteomes" id="UP001243846">
    <property type="component" value="Unassembled WGS sequence"/>
</dbReference>
<dbReference type="SMART" id="SM00354">
    <property type="entry name" value="HTH_LACI"/>
    <property type="match status" value="1"/>
</dbReference>
<proteinExistence type="predicted"/>
<feature type="domain" description="HTH lacI-type" evidence="6">
    <location>
        <begin position="10"/>
        <end position="67"/>
    </location>
</feature>
<dbReference type="Pfam" id="PF00356">
    <property type="entry name" value="LacI"/>
    <property type="match status" value="1"/>
</dbReference>
<keyword evidence="2" id="KW-0805">Transcription regulation</keyword>
<evidence type="ECO:0000259" key="6">
    <source>
        <dbReference type="PROSITE" id="PS50932"/>
    </source>
</evidence>
<dbReference type="EMBL" id="JAUFRC010000001">
    <property type="protein sequence ID" value="MDN3713059.1"/>
    <property type="molecule type" value="Genomic_DNA"/>
</dbReference>
<keyword evidence="3 7" id="KW-0238">DNA-binding</keyword>
<keyword evidence="8" id="KW-1185">Reference proteome</keyword>
<feature type="region of interest" description="Disordered" evidence="5">
    <location>
        <begin position="317"/>
        <end position="346"/>
    </location>
</feature>
<dbReference type="Gene3D" id="3.40.50.2300">
    <property type="match status" value="2"/>
</dbReference>
<evidence type="ECO:0000256" key="2">
    <source>
        <dbReference type="ARBA" id="ARBA00023015"/>
    </source>
</evidence>
<sequence length="346" mass="36945">MRTPPPIKKPTVHDLAALAGTSASTVSAVLNGSWEKRRISKRLADEVSRIAEEQGYALNMQARALRRARSGIIGMILPMYDNRYFSSIAQTFEDMARARGLFPIVTCTQRDPRLELAAARSLLAYQVEYLVCTGTTDPDRITRLCSKAGVPTINLDLPGSLAPSVISDNFAGAMALTQDILARCAAKGHAGEPLLFIGGRGTDHNTRERLRGFRAAHQAAGIALGEDDVLTCGYAAGKASEALSALAASGAPLPPGMFVNSTISLEGDALDPALGPARGKPDRSGLFRLGPFAEMLGKGIVMIRQDVETMLQTLCRHGRDETAGPQDRDRTDRPAPTALNRTVAPV</sequence>